<dbReference type="OrthoDB" id="5726354at2"/>
<gene>
    <name evidence="2" type="ORF">EDC56_2834</name>
</gene>
<keyword evidence="3" id="KW-1185">Reference proteome</keyword>
<dbReference type="Proteomes" id="UP000275394">
    <property type="component" value="Unassembled WGS sequence"/>
</dbReference>
<evidence type="ECO:0000256" key="1">
    <source>
        <dbReference type="SAM" id="MobiDB-lite"/>
    </source>
</evidence>
<reference evidence="2 3" key="1">
    <citation type="submission" date="2018-11" db="EMBL/GenBank/DDBJ databases">
        <title>Genomic Encyclopedia of Type Strains, Phase IV (KMG-IV): sequencing the most valuable type-strain genomes for metagenomic binning, comparative biology and taxonomic classification.</title>
        <authorList>
            <person name="Goeker M."/>
        </authorList>
    </citation>
    <scope>NUCLEOTIDE SEQUENCE [LARGE SCALE GENOMIC DNA]</scope>
    <source>
        <strain evidence="2 3">DSM 100316</strain>
    </source>
</reference>
<name>A0A3N2DK74_9GAMM</name>
<feature type="compositionally biased region" description="Basic and acidic residues" evidence="1">
    <location>
        <begin position="255"/>
        <end position="278"/>
    </location>
</feature>
<dbReference type="EMBL" id="RKHR01000005">
    <property type="protein sequence ID" value="ROS00196.1"/>
    <property type="molecule type" value="Genomic_DNA"/>
</dbReference>
<organism evidence="2 3">
    <name type="scientific">Sinobacterium caligoides</name>
    <dbReference type="NCBI Taxonomy" id="933926"/>
    <lineage>
        <taxon>Bacteria</taxon>
        <taxon>Pseudomonadati</taxon>
        <taxon>Pseudomonadota</taxon>
        <taxon>Gammaproteobacteria</taxon>
        <taxon>Cellvibrionales</taxon>
        <taxon>Spongiibacteraceae</taxon>
        <taxon>Sinobacterium</taxon>
    </lineage>
</organism>
<evidence type="ECO:0000313" key="3">
    <source>
        <dbReference type="Proteomes" id="UP000275394"/>
    </source>
</evidence>
<evidence type="ECO:0000313" key="2">
    <source>
        <dbReference type="EMBL" id="ROS00196.1"/>
    </source>
</evidence>
<proteinExistence type="predicted"/>
<accession>A0A3N2DK74</accession>
<sequence length="294" mass="34179">MIKRLFASRKRPYIPFRDQPERVQINLSGTIITMDLLPHMDYEGFKADHLPTHVNVFDDKTYNNTNHLPVWQRSDSAMKSIHARDWELLGPPWRSRPFGSITFAITLMRTDQMPEAMSCFNPAHFEQLVLRSAHSRGPASPEYAKVKAPVNWRLHEQNGNTWIYYETRKDFSDFTTAPLPFSETQVDSTLHIPLGDRHYLFINFSYLGYAPAKYSFAHMNKIRDAVCKSIECQLSPSAQQQLISAREQWPTAKAQPEREPEPWRYPEWRRGDRDKGEEDILIIKPGSPAPSYNN</sequence>
<dbReference type="AlphaFoldDB" id="A0A3N2DK74"/>
<feature type="region of interest" description="Disordered" evidence="1">
    <location>
        <begin position="248"/>
        <end position="294"/>
    </location>
</feature>
<comment type="caution">
    <text evidence="2">The sequence shown here is derived from an EMBL/GenBank/DDBJ whole genome shotgun (WGS) entry which is preliminary data.</text>
</comment>
<protein>
    <submittedName>
        <fullName evidence="2">Uncharacterized protein</fullName>
    </submittedName>
</protein>
<dbReference type="RefSeq" id="WP_123713173.1">
    <property type="nucleotide sequence ID" value="NZ_RKHR01000005.1"/>
</dbReference>